<dbReference type="EMBL" id="JAHLJV010000002">
    <property type="protein sequence ID" value="KAK1599582.1"/>
    <property type="molecule type" value="Genomic_DNA"/>
</dbReference>
<organism evidence="1 2">
    <name type="scientific">Colletotrichum navitas</name>
    <dbReference type="NCBI Taxonomy" id="681940"/>
    <lineage>
        <taxon>Eukaryota</taxon>
        <taxon>Fungi</taxon>
        <taxon>Dikarya</taxon>
        <taxon>Ascomycota</taxon>
        <taxon>Pezizomycotina</taxon>
        <taxon>Sordariomycetes</taxon>
        <taxon>Hypocreomycetidae</taxon>
        <taxon>Glomerellales</taxon>
        <taxon>Glomerellaceae</taxon>
        <taxon>Colletotrichum</taxon>
        <taxon>Colletotrichum graminicola species complex</taxon>
    </lineage>
</organism>
<name>A0AAD8V9R2_9PEZI</name>
<accession>A0AAD8V9R2</accession>
<protein>
    <submittedName>
        <fullName evidence="1">Uncharacterized protein</fullName>
    </submittedName>
</protein>
<comment type="caution">
    <text evidence="1">The sequence shown here is derived from an EMBL/GenBank/DDBJ whole genome shotgun (WGS) entry which is preliminary data.</text>
</comment>
<sequence length="70" mass="7888">MLAVPPSPPLRVSLSHGLTDSYFDFTLLWAKKVSGPRVEDRSGWHGTSMWRLPMISGTLLNLHGWLECHT</sequence>
<reference evidence="1" key="1">
    <citation type="submission" date="2021-06" db="EMBL/GenBank/DDBJ databases">
        <title>Comparative genomics, transcriptomics and evolutionary studies reveal genomic signatures of adaptation to plant cell wall in hemibiotrophic fungi.</title>
        <authorList>
            <consortium name="DOE Joint Genome Institute"/>
            <person name="Baroncelli R."/>
            <person name="Diaz J.F."/>
            <person name="Benocci T."/>
            <person name="Peng M."/>
            <person name="Battaglia E."/>
            <person name="Haridas S."/>
            <person name="Andreopoulos W."/>
            <person name="Labutti K."/>
            <person name="Pangilinan J."/>
            <person name="Floch G.L."/>
            <person name="Makela M.R."/>
            <person name="Henrissat B."/>
            <person name="Grigoriev I.V."/>
            <person name="Crouch J.A."/>
            <person name="De Vries R.P."/>
            <person name="Sukno S.A."/>
            <person name="Thon M.R."/>
        </authorList>
    </citation>
    <scope>NUCLEOTIDE SEQUENCE</scope>
    <source>
        <strain evidence="1">CBS 125086</strain>
    </source>
</reference>
<dbReference type="RefSeq" id="XP_060420171.1">
    <property type="nucleotide sequence ID" value="XM_060556518.1"/>
</dbReference>
<dbReference type="Proteomes" id="UP001230504">
    <property type="component" value="Unassembled WGS sequence"/>
</dbReference>
<proteinExistence type="predicted"/>
<evidence type="ECO:0000313" key="1">
    <source>
        <dbReference type="EMBL" id="KAK1599582.1"/>
    </source>
</evidence>
<evidence type="ECO:0000313" key="2">
    <source>
        <dbReference type="Proteomes" id="UP001230504"/>
    </source>
</evidence>
<dbReference type="AlphaFoldDB" id="A0AAD8V9R2"/>
<keyword evidence="2" id="KW-1185">Reference proteome</keyword>
<gene>
    <name evidence="1" type="ORF">LY79DRAFT_535516</name>
</gene>
<dbReference type="GeneID" id="85440758"/>